<organism evidence="4 5">
    <name type="scientific">Gryllus longicercus</name>
    <dbReference type="NCBI Taxonomy" id="2509291"/>
    <lineage>
        <taxon>Eukaryota</taxon>
        <taxon>Metazoa</taxon>
        <taxon>Ecdysozoa</taxon>
        <taxon>Arthropoda</taxon>
        <taxon>Hexapoda</taxon>
        <taxon>Insecta</taxon>
        <taxon>Pterygota</taxon>
        <taxon>Neoptera</taxon>
        <taxon>Polyneoptera</taxon>
        <taxon>Orthoptera</taxon>
        <taxon>Ensifera</taxon>
        <taxon>Gryllidea</taxon>
        <taxon>Grylloidea</taxon>
        <taxon>Gryllidae</taxon>
        <taxon>Gryllinae</taxon>
        <taxon>Gryllus</taxon>
    </lineage>
</organism>
<dbReference type="InterPro" id="IPR051631">
    <property type="entry name" value="Ankyrin-KH/SAM_domain"/>
</dbReference>
<reference evidence="4 5" key="1">
    <citation type="submission" date="2024-03" db="EMBL/GenBank/DDBJ databases">
        <title>The genome assembly and annotation of the cricket Gryllus longicercus Weissman &amp; Gray.</title>
        <authorList>
            <person name="Szrajer S."/>
            <person name="Gray D."/>
            <person name="Ylla G."/>
        </authorList>
    </citation>
    <scope>NUCLEOTIDE SEQUENCE [LARGE SCALE GENOMIC DNA]</scope>
    <source>
        <strain evidence="4">DAG 2021-001</strain>
        <tissue evidence="4">Whole body minus gut</tissue>
    </source>
</reference>
<dbReference type="GO" id="GO:0005737">
    <property type="term" value="C:cytoplasm"/>
    <property type="evidence" value="ECO:0007669"/>
    <property type="project" value="TreeGrafter"/>
</dbReference>
<keyword evidence="2 3" id="KW-0040">ANK repeat</keyword>
<name>A0AAN9VKI2_9ORTH</name>
<dbReference type="SMART" id="SM00248">
    <property type="entry name" value="ANK"/>
    <property type="match status" value="8"/>
</dbReference>
<dbReference type="AlphaFoldDB" id="A0AAN9VKI2"/>
<dbReference type="InterPro" id="IPR002110">
    <property type="entry name" value="Ankyrin_rpt"/>
</dbReference>
<gene>
    <name evidence="4" type="ORF">R5R35_011167</name>
</gene>
<dbReference type="PANTHER" id="PTHR23206:SF8">
    <property type="entry name" value="ANKYRIN REPEAT AND KH DOMAIN-CONTAINING 1"/>
    <property type="match status" value="1"/>
</dbReference>
<protein>
    <submittedName>
        <fullName evidence="4">Uncharacterized protein</fullName>
    </submittedName>
</protein>
<feature type="repeat" description="ANK" evidence="3">
    <location>
        <begin position="257"/>
        <end position="289"/>
    </location>
</feature>
<dbReference type="EMBL" id="JAZDUA010000226">
    <property type="protein sequence ID" value="KAK7863540.1"/>
    <property type="molecule type" value="Genomic_DNA"/>
</dbReference>
<sequence>MFVLLSTGAYNNVDAQQFAEYLALNRNNISKEKNGILWLEDDGTPHFLHSTFVEFFAASWILSHANTNTAKGLWCSLLDSKKGAGMKQILEHMLVEGLPLHHAVLEGREQALDELLESATVDCFGRTPLQQAASLGRADAVGALLARGFDPGRRDALLGWTALQYASASGHLQAADRLLQAGADASQLVVDDVNAALFSAADLGLKHVMIYLLNIGANVNWRKHGLTPLMISSIRGHTINVQLLLENGADLYQRSDEGQTALHFASAGCHREVMQLLLDRGAKPRVTSVDKTPLMLASEKGDALCVRLLLQYGADVHKKIHLTSALHFASENSHFEVVGILLEAGADPNDRNKRN</sequence>
<dbReference type="PROSITE" id="PS50088">
    <property type="entry name" value="ANK_REPEAT"/>
    <property type="match status" value="6"/>
</dbReference>
<accession>A0AAN9VKI2</accession>
<feature type="repeat" description="ANK" evidence="3">
    <location>
        <begin position="289"/>
        <end position="321"/>
    </location>
</feature>
<dbReference type="PANTHER" id="PTHR23206">
    <property type="entry name" value="MASK PROTEIN"/>
    <property type="match status" value="1"/>
</dbReference>
<evidence type="ECO:0000313" key="4">
    <source>
        <dbReference type="EMBL" id="KAK7863540.1"/>
    </source>
</evidence>
<feature type="repeat" description="ANK" evidence="3">
    <location>
        <begin position="158"/>
        <end position="186"/>
    </location>
</feature>
<evidence type="ECO:0000313" key="5">
    <source>
        <dbReference type="Proteomes" id="UP001378592"/>
    </source>
</evidence>
<dbReference type="PROSITE" id="PS50297">
    <property type="entry name" value="ANK_REP_REGION"/>
    <property type="match status" value="6"/>
</dbReference>
<dbReference type="Pfam" id="PF12796">
    <property type="entry name" value="Ank_2"/>
    <property type="match status" value="3"/>
</dbReference>
<feature type="repeat" description="ANK" evidence="3">
    <location>
        <begin position="124"/>
        <end position="156"/>
    </location>
</feature>
<evidence type="ECO:0000256" key="3">
    <source>
        <dbReference type="PROSITE-ProRule" id="PRU00023"/>
    </source>
</evidence>
<comment type="caution">
    <text evidence="4">The sequence shown here is derived from an EMBL/GenBank/DDBJ whole genome shotgun (WGS) entry which is preliminary data.</text>
</comment>
<feature type="repeat" description="ANK" evidence="3">
    <location>
        <begin position="321"/>
        <end position="353"/>
    </location>
</feature>
<dbReference type="PRINTS" id="PR01415">
    <property type="entry name" value="ANKYRIN"/>
</dbReference>
<dbReference type="Gene3D" id="1.25.40.20">
    <property type="entry name" value="Ankyrin repeat-containing domain"/>
    <property type="match status" value="2"/>
</dbReference>
<dbReference type="InterPro" id="IPR036770">
    <property type="entry name" value="Ankyrin_rpt-contain_sf"/>
</dbReference>
<dbReference type="Proteomes" id="UP001378592">
    <property type="component" value="Unassembled WGS sequence"/>
</dbReference>
<keyword evidence="5" id="KW-1185">Reference proteome</keyword>
<evidence type="ECO:0000256" key="1">
    <source>
        <dbReference type="ARBA" id="ARBA00022737"/>
    </source>
</evidence>
<keyword evidence="1" id="KW-0677">Repeat</keyword>
<dbReference type="SUPFAM" id="SSF48403">
    <property type="entry name" value="Ankyrin repeat"/>
    <property type="match status" value="1"/>
</dbReference>
<proteinExistence type="predicted"/>
<feature type="repeat" description="ANK" evidence="3">
    <location>
        <begin position="224"/>
        <end position="256"/>
    </location>
</feature>
<dbReference type="GO" id="GO:0045087">
    <property type="term" value="P:innate immune response"/>
    <property type="evidence" value="ECO:0007669"/>
    <property type="project" value="TreeGrafter"/>
</dbReference>
<evidence type="ECO:0000256" key="2">
    <source>
        <dbReference type="ARBA" id="ARBA00023043"/>
    </source>
</evidence>